<protein>
    <recommendedName>
        <fullName evidence="4">Prokineticin domain-containing protein</fullName>
    </recommendedName>
</protein>
<evidence type="ECO:0000256" key="1">
    <source>
        <dbReference type="SAM" id="SignalP"/>
    </source>
</evidence>
<keyword evidence="3" id="KW-1185">Reference proteome</keyword>
<evidence type="ECO:0000313" key="2">
    <source>
        <dbReference type="EMBL" id="CAD7279358.1"/>
    </source>
</evidence>
<sequence>MRRTGFHSSELMTLSFVAAVLSSVAEGRYYLGYASNRNSISMYGESNLCNDNVDCPVTGCCLMTGVENGKPTGVCQAIRGYGESCAVGNRMRDFYGFKVFTFSCPCGDKMECRARRKRFDKGVSLITDPTCLLPNDDVDEFWASGKRRPPNTDAIASVPVE</sequence>
<dbReference type="AlphaFoldDB" id="A0A7R9GED7"/>
<dbReference type="EMBL" id="CAJPEX010001605">
    <property type="protein sequence ID" value="CAG0919510.1"/>
    <property type="molecule type" value="Genomic_DNA"/>
</dbReference>
<dbReference type="Proteomes" id="UP000678499">
    <property type="component" value="Unassembled WGS sequence"/>
</dbReference>
<reference evidence="2" key="1">
    <citation type="submission" date="2020-11" db="EMBL/GenBank/DDBJ databases">
        <authorList>
            <person name="Tran Van P."/>
        </authorList>
    </citation>
    <scope>NUCLEOTIDE SEQUENCE</scope>
</reference>
<evidence type="ECO:0000313" key="3">
    <source>
        <dbReference type="Proteomes" id="UP000678499"/>
    </source>
</evidence>
<proteinExistence type="predicted"/>
<keyword evidence="1" id="KW-0732">Signal</keyword>
<accession>A0A7R9GED7</accession>
<name>A0A7R9GED7_9CRUS</name>
<dbReference type="Gene3D" id="2.10.80.10">
    <property type="entry name" value="Lipase, subunit A"/>
    <property type="match status" value="1"/>
</dbReference>
<evidence type="ECO:0008006" key="4">
    <source>
        <dbReference type="Google" id="ProtNLM"/>
    </source>
</evidence>
<organism evidence="2">
    <name type="scientific">Notodromas monacha</name>
    <dbReference type="NCBI Taxonomy" id="399045"/>
    <lineage>
        <taxon>Eukaryota</taxon>
        <taxon>Metazoa</taxon>
        <taxon>Ecdysozoa</taxon>
        <taxon>Arthropoda</taxon>
        <taxon>Crustacea</taxon>
        <taxon>Oligostraca</taxon>
        <taxon>Ostracoda</taxon>
        <taxon>Podocopa</taxon>
        <taxon>Podocopida</taxon>
        <taxon>Cypridocopina</taxon>
        <taxon>Cypridoidea</taxon>
        <taxon>Cyprididae</taxon>
        <taxon>Notodromas</taxon>
    </lineage>
</organism>
<feature type="signal peptide" evidence="1">
    <location>
        <begin position="1"/>
        <end position="27"/>
    </location>
</feature>
<dbReference type="OrthoDB" id="6362012at2759"/>
<gene>
    <name evidence="2" type="ORF">NMOB1V02_LOCUS7031</name>
</gene>
<feature type="chain" id="PRO_5036210801" description="Prokineticin domain-containing protein" evidence="1">
    <location>
        <begin position="28"/>
        <end position="161"/>
    </location>
</feature>
<dbReference type="EMBL" id="OA883642">
    <property type="protein sequence ID" value="CAD7279358.1"/>
    <property type="molecule type" value="Genomic_DNA"/>
</dbReference>